<proteinExistence type="predicted"/>
<gene>
    <name evidence="2" type="ORF">LCGC14_2263380</name>
</gene>
<dbReference type="EMBL" id="LAZR01031127">
    <property type="protein sequence ID" value="KKL54642.1"/>
    <property type="molecule type" value="Genomic_DNA"/>
</dbReference>
<name>A0A0F9FU08_9ZZZZ</name>
<evidence type="ECO:0000313" key="2">
    <source>
        <dbReference type="EMBL" id="KKL54642.1"/>
    </source>
</evidence>
<feature type="compositionally biased region" description="Polar residues" evidence="1">
    <location>
        <begin position="52"/>
        <end position="71"/>
    </location>
</feature>
<accession>A0A0F9FU08</accession>
<dbReference type="AlphaFoldDB" id="A0A0F9FU08"/>
<organism evidence="2">
    <name type="scientific">marine sediment metagenome</name>
    <dbReference type="NCBI Taxonomy" id="412755"/>
    <lineage>
        <taxon>unclassified sequences</taxon>
        <taxon>metagenomes</taxon>
        <taxon>ecological metagenomes</taxon>
    </lineage>
</organism>
<reference evidence="2" key="1">
    <citation type="journal article" date="2015" name="Nature">
        <title>Complex archaea that bridge the gap between prokaryotes and eukaryotes.</title>
        <authorList>
            <person name="Spang A."/>
            <person name="Saw J.H."/>
            <person name="Jorgensen S.L."/>
            <person name="Zaremba-Niedzwiedzka K."/>
            <person name="Martijn J."/>
            <person name="Lind A.E."/>
            <person name="van Eijk R."/>
            <person name="Schleper C."/>
            <person name="Guy L."/>
            <person name="Ettema T.J."/>
        </authorList>
    </citation>
    <scope>NUCLEOTIDE SEQUENCE</scope>
</reference>
<sequence length="71" mass="7784">MADMQEIARLGTLPQKLRWARAILNIHGALTDRENERVKRRIVKIAAEAAPTTGTSVPSAKGSQMTSKGRK</sequence>
<protein>
    <submittedName>
        <fullName evidence="2">Uncharacterized protein</fullName>
    </submittedName>
</protein>
<comment type="caution">
    <text evidence="2">The sequence shown here is derived from an EMBL/GenBank/DDBJ whole genome shotgun (WGS) entry which is preliminary data.</text>
</comment>
<evidence type="ECO:0000256" key="1">
    <source>
        <dbReference type="SAM" id="MobiDB-lite"/>
    </source>
</evidence>
<feature type="region of interest" description="Disordered" evidence="1">
    <location>
        <begin position="49"/>
        <end position="71"/>
    </location>
</feature>